<dbReference type="InterPro" id="IPR055346">
    <property type="entry name" value="Fe-S_cluster_assembly_SufBD"/>
</dbReference>
<dbReference type="Pfam" id="PF01458">
    <property type="entry name" value="SUFBD_core"/>
    <property type="match status" value="1"/>
</dbReference>
<accession>A0ABT0M019</accession>
<dbReference type="EMBL" id="JALZWP010000004">
    <property type="protein sequence ID" value="MCL1628215.1"/>
    <property type="molecule type" value="Genomic_DNA"/>
</dbReference>
<dbReference type="InterPro" id="IPR000825">
    <property type="entry name" value="SUF_FeS_clus_asmbl_SufBD_core"/>
</dbReference>
<name>A0ABT0M019_9RHOB</name>
<feature type="domain" description="SUF system FeS cluster assembly SufBD core" evidence="1">
    <location>
        <begin position="175"/>
        <end position="400"/>
    </location>
</feature>
<keyword evidence="3" id="KW-1185">Reference proteome</keyword>
<gene>
    <name evidence="2" type="ORF">M3N55_05685</name>
</gene>
<evidence type="ECO:0000259" key="1">
    <source>
        <dbReference type="Pfam" id="PF01458"/>
    </source>
</evidence>
<comment type="caution">
    <text evidence="2">The sequence shown here is derived from an EMBL/GenBank/DDBJ whole genome shotgun (WGS) entry which is preliminary data.</text>
</comment>
<dbReference type="RefSeq" id="WP_249057577.1">
    <property type="nucleotide sequence ID" value="NZ_JALZWP010000004.1"/>
</dbReference>
<dbReference type="InterPro" id="IPR037284">
    <property type="entry name" value="SUF_FeS_clus_asmbl_SufBD_sf"/>
</dbReference>
<proteinExistence type="predicted"/>
<dbReference type="SUPFAM" id="SSF101960">
    <property type="entry name" value="Stabilizer of iron transporter SufD"/>
    <property type="match status" value="1"/>
</dbReference>
<reference evidence="2 3" key="1">
    <citation type="submission" date="2022-05" db="EMBL/GenBank/DDBJ databases">
        <title>Seasonal and diel survey of microbial diversity of the Tyrrhenian coast.</title>
        <authorList>
            <person name="Gattoni G."/>
            <person name="Corral P."/>
        </authorList>
    </citation>
    <scope>NUCLEOTIDE SEQUENCE [LARGE SCALE GENOMIC DNA]</scope>
    <source>
        <strain evidence="2 3">V10</strain>
    </source>
</reference>
<protein>
    <submittedName>
        <fullName evidence="2">SufD family Fe-S cluster assembly protein</fullName>
    </submittedName>
</protein>
<sequence length="429" mass="46502">MPKAKLKAQKQTRAAELVQPLPEGGAWVTRARDAALARWSDMGAPLKRDEYWKYTDPRALIAEESLQADLLDTGSEAPVFDAFDRVKLVFVDGVFDAAASDALALDGVELELLADATKADLHWAREVFGTLEARAQSPVERPLASFNTAYATQGVLIRVTGTPAKPISLIYRRSAEDADAMLHHVIRVEAGAEVTLLENGPLAARSNTVIEAEIGEGATLHHIRSQGRDHARLSAAHIFVRLSAGAQLKSFTLTVNGALTRNEAQVWLDGADGSAHLAGASVGDGAFHADDTVFVAHNAPGCESRQVYKKVLRHGAVGVFQGKILVDRLAQKTDGYQISQALLLDEDAQFLAKPELEIYADDVKCSHGSTSGEIDSTQLYYLRARGIPDAEAKMLLVLAFLAEALDEIADTELAGDLRDRLEAWLQRHK</sequence>
<dbReference type="PANTHER" id="PTHR43575:SF1">
    <property type="entry name" value="PROTEIN ABCI7, CHLOROPLASTIC"/>
    <property type="match status" value="1"/>
</dbReference>
<organism evidence="2 3">
    <name type="scientific">Roseinatronobacter domitianus</name>
    <dbReference type="NCBI Taxonomy" id="2940293"/>
    <lineage>
        <taxon>Bacteria</taxon>
        <taxon>Pseudomonadati</taxon>
        <taxon>Pseudomonadota</taxon>
        <taxon>Alphaproteobacteria</taxon>
        <taxon>Rhodobacterales</taxon>
        <taxon>Paracoccaceae</taxon>
        <taxon>Roseinatronobacter</taxon>
    </lineage>
</organism>
<evidence type="ECO:0000313" key="3">
    <source>
        <dbReference type="Proteomes" id="UP001202550"/>
    </source>
</evidence>
<evidence type="ECO:0000313" key="2">
    <source>
        <dbReference type="EMBL" id="MCL1628215.1"/>
    </source>
</evidence>
<dbReference type="Proteomes" id="UP001202550">
    <property type="component" value="Unassembled WGS sequence"/>
</dbReference>
<dbReference type="PANTHER" id="PTHR43575">
    <property type="entry name" value="PROTEIN ABCI7, CHLOROPLASTIC"/>
    <property type="match status" value="1"/>
</dbReference>